<feature type="transmembrane region" description="Helical" evidence="1">
    <location>
        <begin position="20"/>
        <end position="39"/>
    </location>
</feature>
<dbReference type="RefSeq" id="WP_379873997.1">
    <property type="nucleotide sequence ID" value="NZ_JBHUIP010000001.1"/>
</dbReference>
<accession>A0ABW5DJU9</accession>
<keyword evidence="1" id="KW-0472">Membrane</keyword>
<evidence type="ECO:0000313" key="2">
    <source>
        <dbReference type="EMBL" id="MFD2261353.1"/>
    </source>
</evidence>
<dbReference type="EMBL" id="JBHUIP010000001">
    <property type="protein sequence ID" value="MFD2261353.1"/>
    <property type="molecule type" value="Genomic_DNA"/>
</dbReference>
<evidence type="ECO:0008006" key="4">
    <source>
        <dbReference type="Google" id="ProtNLM"/>
    </source>
</evidence>
<dbReference type="Proteomes" id="UP001597295">
    <property type="component" value="Unassembled WGS sequence"/>
</dbReference>
<comment type="caution">
    <text evidence="2">The sequence shown here is derived from an EMBL/GenBank/DDBJ whole genome shotgun (WGS) entry which is preliminary data.</text>
</comment>
<protein>
    <recommendedName>
        <fullName evidence="4">Aa3-type cytochrome c oxidase subunit IV</fullName>
    </recommendedName>
</protein>
<keyword evidence="1" id="KW-0812">Transmembrane</keyword>
<proteinExistence type="predicted"/>
<gene>
    <name evidence="2" type="ORF">ACFSM5_00540</name>
</gene>
<keyword evidence="1" id="KW-1133">Transmembrane helix</keyword>
<keyword evidence="3" id="KW-1185">Reference proteome</keyword>
<evidence type="ECO:0000313" key="3">
    <source>
        <dbReference type="Proteomes" id="UP001597295"/>
    </source>
</evidence>
<reference evidence="3" key="1">
    <citation type="journal article" date="2019" name="Int. J. Syst. Evol. Microbiol.">
        <title>The Global Catalogue of Microorganisms (GCM) 10K type strain sequencing project: providing services to taxonomists for standard genome sequencing and annotation.</title>
        <authorList>
            <consortium name="The Broad Institute Genomics Platform"/>
            <consortium name="The Broad Institute Genome Sequencing Center for Infectious Disease"/>
            <person name="Wu L."/>
            <person name="Ma J."/>
        </authorList>
    </citation>
    <scope>NUCLEOTIDE SEQUENCE [LARGE SCALE GENOMIC DNA]</scope>
    <source>
        <strain evidence="3">CGMCC 1.19062</strain>
    </source>
</reference>
<evidence type="ECO:0000256" key="1">
    <source>
        <dbReference type="SAM" id="Phobius"/>
    </source>
</evidence>
<sequence>MHDLDMERDHQKFFASSVKFGFTVAVLAFVVIGLMGMTLV</sequence>
<name>A0ABW5DJU9_9PROT</name>
<organism evidence="2 3">
    <name type="scientific">Lacibacterium aquatile</name>
    <dbReference type="NCBI Taxonomy" id="1168082"/>
    <lineage>
        <taxon>Bacteria</taxon>
        <taxon>Pseudomonadati</taxon>
        <taxon>Pseudomonadota</taxon>
        <taxon>Alphaproteobacteria</taxon>
        <taxon>Rhodospirillales</taxon>
        <taxon>Rhodospirillaceae</taxon>
    </lineage>
</organism>